<accession>A0A8I0G614</accession>
<dbReference type="Proteomes" id="UP000605024">
    <property type="component" value="Unassembled WGS sequence"/>
</dbReference>
<dbReference type="AlphaFoldDB" id="A0A8I0G614"/>
<reference evidence="1" key="1">
    <citation type="submission" date="2020-09" db="EMBL/GenBank/DDBJ databases">
        <title>Characterization of IncC plasmids in Enterobacterales of food-producing animals originating from China.</title>
        <authorList>
            <person name="Zhang Y."/>
            <person name="Lei C.-W."/>
        </authorList>
    </citation>
    <scope>NUCLEOTIDE SEQUENCE</scope>
    <source>
        <strain evidence="1">CC1</strain>
    </source>
</reference>
<name>A0A8I0G614_CITBR</name>
<evidence type="ECO:0000313" key="1">
    <source>
        <dbReference type="EMBL" id="MBD3123984.1"/>
    </source>
</evidence>
<comment type="caution">
    <text evidence="1">The sequence shown here is derived from an EMBL/GenBank/DDBJ whole genome shotgun (WGS) entry which is preliminary data.</text>
</comment>
<organism evidence="1 2">
    <name type="scientific">Citrobacter braakii</name>
    <dbReference type="NCBI Taxonomy" id="57706"/>
    <lineage>
        <taxon>Bacteria</taxon>
        <taxon>Pseudomonadati</taxon>
        <taxon>Pseudomonadota</taxon>
        <taxon>Gammaproteobacteria</taxon>
        <taxon>Enterobacterales</taxon>
        <taxon>Enterobacteriaceae</taxon>
        <taxon>Citrobacter</taxon>
        <taxon>Citrobacter freundii complex</taxon>
    </lineage>
</organism>
<sequence>MTNGLCHPANIILISILILLSSGCSLWQNRVAFNDVVIETAADANDNTPVAVDIVAIADNALLPTVQSLSATQWFNAKSQLLRDSPDGLHVWSLELVPDSRFVTKSSPLHGVKAEAILLFARYSSAGEHRLTLEKADSLHLLLMTDEAVLAP</sequence>
<dbReference type="EMBL" id="JACXSK010000008">
    <property type="protein sequence ID" value="MBD3123984.1"/>
    <property type="molecule type" value="Genomic_DNA"/>
</dbReference>
<proteinExistence type="predicted"/>
<protein>
    <submittedName>
        <fullName evidence="1">T6SS protein Cts2N</fullName>
    </submittedName>
</protein>
<gene>
    <name evidence="1" type="ORF">ID160_15000</name>
</gene>
<evidence type="ECO:0000313" key="2">
    <source>
        <dbReference type="Proteomes" id="UP000605024"/>
    </source>
</evidence>